<keyword evidence="2" id="KW-1185">Reference proteome</keyword>
<dbReference type="OrthoDB" id="5282072at2759"/>
<organism evidence="1 2">
    <name type="scientific">Zopfia rhizophila CBS 207.26</name>
    <dbReference type="NCBI Taxonomy" id="1314779"/>
    <lineage>
        <taxon>Eukaryota</taxon>
        <taxon>Fungi</taxon>
        <taxon>Dikarya</taxon>
        <taxon>Ascomycota</taxon>
        <taxon>Pezizomycotina</taxon>
        <taxon>Dothideomycetes</taxon>
        <taxon>Dothideomycetes incertae sedis</taxon>
        <taxon>Zopfiaceae</taxon>
        <taxon>Zopfia</taxon>
    </lineage>
</organism>
<dbReference type="EMBL" id="ML994610">
    <property type="protein sequence ID" value="KAF2195914.1"/>
    <property type="molecule type" value="Genomic_DNA"/>
</dbReference>
<dbReference type="AlphaFoldDB" id="A0A6A6EWH5"/>
<protein>
    <submittedName>
        <fullName evidence="1">Uncharacterized protein</fullName>
    </submittedName>
</protein>
<sequence length="222" mass="25358">MALDMHKDHLSANELDLKDPYVLSSLGLYAIHNVIRRNLASCAEHAKQVNKSNMAPFLTYANYTLHVLKDQLESVDTIWFPKFATYDQRFTAQIEAHRPIIKEIEELERLLEVEAFAESTDIVSQSFGQLHKWVDSEFDTEEALTNQLGHLVPIGEIQELEKRQEERRLAQVKVYGHLWTAVYLLRGLGPKERAIFPPGIPKVVASGMLTAGALQFRKYVDL</sequence>
<dbReference type="Proteomes" id="UP000800200">
    <property type="component" value="Unassembled WGS sequence"/>
</dbReference>
<reference evidence="1" key="1">
    <citation type="journal article" date="2020" name="Stud. Mycol.">
        <title>101 Dothideomycetes genomes: a test case for predicting lifestyles and emergence of pathogens.</title>
        <authorList>
            <person name="Haridas S."/>
            <person name="Albert R."/>
            <person name="Binder M."/>
            <person name="Bloem J."/>
            <person name="Labutti K."/>
            <person name="Salamov A."/>
            <person name="Andreopoulos B."/>
            <person name="Baker S."/>
            <person name="Barry K."/>
            <person name="Bills G."/>
            <person name="Bluhm B."/>
            <person name="Cannon C."/>
            <person name="Castanera R."/>
            <person name="Culley D."/>
            <person name="Daum C."/>
            <person name="Ezra D."/>
            <person name="Gonzalez J."/>
            <person name="Henrissat B."/>
            <person name="Kuo A."/>
            <person name="Liang C."/>
            <person name="Lipzen A."/>
            <person name="Lutzoni F."/>
            <person name="Magnuson J."/>
            <person name="Mondo S."/>
            <person name="Nolan M."/>
            <person name="Ohm R."/>
            <person name="Pangilinan J."/>
            <person name="Park H.-J."/>
            <person name="Ramirez L."/>
            <person name="Alfaro M."/>
            <person name="Sun H."/>
            <person name="Tritt A."/>
            <person name="Yoshinaga Y."/>
            <person name="Zwiers L.-H."/>
            <person name="Turgeon B."/>
            <person name="Goodwin S."/>
            <person name="Spatafora J."/>
            <person name="Crous P."/>
            <person name="Grigoriev I."/>
        </authorList>
    </citation>
    <scope>NUCLEOTIDE SEQUENCE</scope>
    <source>
        <strain evidence="1">CBS 207.26</strain>
    </source>
</reference>
<proteinExistence type="predicted"/>
<accession>A0A6A6EWH5</accession>
<gene>
    <name evidence="1" type="ORF">K469DRAFT_546042</name>
</gene>
<evidence type="ECO:0000313" key="2">
    <source>
        <dbReference type="Proteomes" id="UP000800200"/>
    </source>
</evidence>
<evidence type="ECO:0000313" key="1">
    <source>
        <dbReference type="EMBL" id="KAF2195914.1"/>
    </source>
</evidence>
<name>A0A6A6EWH5_9PEZI</name>